<comment type="subcellular location">
    <subcellularLocation>
        <location evidence="1 12">Golgi apparatus</location>
        <location evidence="1 12">Golgi stack membrane</location>
        <topology evidence="1 12">Single-pass type II membrane protein</topology>
    </subcellularLocation>
</comment>
<dbReference type="EC" id="2.4.1.-" evidence="12"/>
<dbReference type="PANTHER" id="PTHR48438:SF1">
    <property type="entry name" value="ALPHA-(1,3)-FUCOSYLTRANSFERASE C-RELATED"/>
    <property type="match status" value="1"/>
</dbReference>
<keyword evidence="8 12" id="KW-1133">Transmembrane helix</keyword>
<dbReference type="SUPFAM" id="SSF53756">
    <property type="entry name" value="UDP-Glycosyltransferase/glycogen phosphorylase"/>
    <property type="match status" value="1"/>
</dbReference>
<evidence type="ECO:0000259" key="13">
    <source>
        <dbReference type="Pfam" id="PF00852"/>
    </source>
</evidence>
<dbReference type="Pfam" id="PF17039">
    <property type="entry name" value="Glyco_tran_10_N"/>
    <property type="match status" value="1"/>
</dbReference>
<name>A0A1L8E1Y9_9DIPT</name>
<feature type="domain" description="Fucosyltransferase N-terminal" evidence="14">
    <location>
        <begin position="41"/>
        <end position="146"/>
    </location>
</feature>
<organism evidence="15">
    <name type="scientific">Nyssomyia neivai</name>
    <dbReference type="NCBI Taxonomy" id="330878"/>
    <lineage>
        <taxon>Eukaryota</taxon>
        <taxon>Metazoa</taxon>
        <taxon>Ecdysozoa</taxon>
        <taxon>Arthropoda</taxon>
        <taxon>Hexapoda</taxon>
        <taxon>Insecta</taxon>
        <taxon>Pterygota</taxon>
        <taxon>Neoptera</taxon>
        <taxon>Endopterygota</taxon>
        <taxon>Diptera</taxon>
        <taxon>Nematocera</taxon>
        <taxon>Psychodoidea</taxon>
        <taxon>Psychodidae</taxon>
        <taxon>Nyssomyia</taxon>
    </lineage>
</organism>
<evidence type="ECO:0000259" key="14">
    <source>
        <dbReference type="Pfam" id="PF17039"/>
    </source>
</evidence>
<reference evidence="15" key="1">
    <citation type="submission" date="2016-12" db="EMBL/GenBank/DDBJ databases">
        <title>An insight into the sialome and mialome of the sand fly, Nyssomyia neivai.</title>
        <authorList>
            <person name="Sebastian V."/>
            <person name="Goulart T.M."/>
            <person name="Oliveira W."/>
            <person name="Calvo E."/>
            <person name="Oliveira L.F."/>
            <person name="Pinto M.C."/>
            <person name="Rosselino A.M."/>
            <person name="Ribeiro J.M."/>
        </authorList>
    </citation>
    <scope>NUCLEOTIDE SEQUENCE</scope>
</reference>
<protein>
    <recommendedName>
        <fullName evidence="12">Fucosyltransferase</fullName>
        <ecNumber evidence="12">2.4.1.-</ecNumber>
    </recommendedName>
</protein>
<evidence type="ECO:0000256" key="10">
    <source>
        <dbReference type="ARBA" id="ARBA00023136"/>
    </source>
</evidence>
<keyword evidence="9 12" id="KW-0333">Golgi apparatus</keyword>
<sequence length="373" mass="44725">MRFLAKIYFTICAISIVIFLIVLLYDEDVRHAKEIEPVIKYILLYETPPWMDHLKLDPPNSRCIVTTDRKYLPKIEMFDALLFSGSHWWMVEWSFPSVRPMHQLYVYVNMESPLTTFHTFATDPRKEIYNITMSYRRDSDIYWPYGFISKQNITYLSAVNEENWMNPEFEEVEYELLQKIWIKNKTAAWFVSNCKDKSNRMQLVQAMQKTIDVDIYGKCGTLECSMNTKEECYELIEQDYYFYFSFENALCNDYITEKVFNIMRYNVVPVVYGGANYTQHLPPHSYIDANDFATATDLAKYLKSLTKDIKKYAKYFWWKKHYRTVVSAKVYNNLCDQLYERTSKQHKGNSFYKNIKEWWVKDQCTDSPKIRFV</sequence>
<dbReference type="InterPro" id="IPR038577">
    <property type="entry name" value="GT10-like_C_sf"/>
</dbReference>
<evidence type="ECO:0000256" key="12">
    <source>
        <dbReference type="RuleBase" id="RU003832"/>
    </source>
</evidence>
<evidence type="ECO:0000313" key="15">
    <source>
        <dbReference type="EMBL" id="JAV12592.1"/>
    </source>
</evidence>
<dbReference type="InterPro" id="IPR001503">
    <property type="entry name" value="Glyco_trans_10"/>
</dbReference>
<dbReference type="PANTHER" id="PTHR48438">
    <property type="entry name" value="ALPHA-(1,3)-FUCOSYLTRANSFERASE C-RELATED"/>
    <property type="match status" value="1"/>
</dbReference>
<keyword evidence="11" id="KW-0325">Glycoprotein</keyword>
<evidence type="ECO:0000256" key="11">
    <source>
        <dbReference type="ARBA" id="ARBA00023180"/>
    </source>
</evidence>
<dbReference type="Pfam" id="PF00852">
    <property type="entry name" value="Glyco_transf_10"/>
    <property type="match status" value="1"/>
</dbReference>
<keyword evidence="10 12" id="KW-0472">Membrane</keyword>
<keyword evidence="7" id="KW-0735">Signal-anchor</keyword>
<dbReference type="EMBL" id="GFDF01001492">
    <property type="protein sequence ID" value="JAV12592.1"/>
    <property type="molecule type" value="Transcribed_RNA"/>
</dbReference>
<comment type="pathway">
    <text evidence="2">Protein modification; protein glycosylation.</text>
</comment>
<evidence type="ECO:0000256" key="5">
    <source>
        <dbReference type="ARBA" id="ARBA00022679"/>
    </source>
</evidence>
<dbReference type="GO" id="GO:0008417">
    <property type="term" value="F:fucosyltransferase activity"/>
    <property type="evidence" value="ECO:0007669"/>
    <property type="project" value="InterPro"/>
</dbReference>
<keyword evidence="5 12" id="KW-0808">Transferase</keyword>
<dbReference type="Gene3D" id="3.40.50.11660">
    <property type="entry name" value="Glycosyl transferase family 10, C-terminal domain"/>
    <property type="match status" value="1"/>
</dbReference>
<evidence type="ECO:0000256" key="1">
    <source>
        <dbReference type="ARBA" id="ARBA00004447"/>
    </source>
</evidence>
<dbReference type="InterPro" id="IPR031481">
    <property type="entry name" value="Glyco_tran_10_N"/>
</dbReference>
<evidence type="ECO:0000256" key="3">
    <source>
        <dbReference type="ARBA" id="ARBA00008919"/>
    </source>
</evidence>
<comment type="similarity">
    <text evidence="3 12">Belongs to the glycosyltransferase 10 family.</text>
</comment>
<evidence type="ECO:0000256" key="2">
    <source>
        <dbReference type="ARBA" id="ARBA00004922"/>
    </source>
</evidence>
<feature type="domain" description="Fucosyltransferase C-terminal" evidence="13">
    <location>
        <begin position="183"/>
        <end position="358"/>
    </location>
</feature>
<dbReference type="GO" id="GO:0032580">
    <property type="term" value="C:Golgi cisterna membrane"/>
    <property type="evidence" value="ECO:0007669"/>
    <property type="project" value="UniProtKB-SubCell"/>
</dbReference>
<evidence type="ECO:0000256" key="9">
    <source>
        <dbReference type="ARBA" id="ARBA00023034"/>
    </source>
</evidence>
<evidence type="ECO:0000256" key="7">
    <source>
        <dbReference type="ARBA" id="ARBA00022968"/>
    </source>
</evidence>
<proteinExistence type="inferred from homology"/>
<evidence type="ECO:0000256" key="6">
    <source>
        <dbReference type="ARBA" id="ARBA00022692"/>
    </source>
</evidence>
<evidence type="ECO:0000256" key="8">
    <source>
        <dbReference type="ARBA" id="ARBA00022989"/>
    </source>
</evidence>
<keyword evidence="6 12" id="KW-0812">Transmembrane</keyword>
<dbReference type="UniPathway" id="UPA00378"/>
<dbReference type="InterPro" id="IPR055270">
    <property type="entry name" value="Glyco_tran_10_C"/>
</dbReference>
<evidence type="ECO:0000256" key="4">
    <source>
        <dbReference type="ARBA" id="ARBA00022676"/>
    </source>
</evidence>
<accession>A0A1L8E1Y9</accession>
<dbReference type="FunFam" id="3.40.50.11660:FF:000006">
    <property type="entry name" value="Alpha-(1,3)-fucosyltransferase C"/>
    <property type="match status" value="1"/>
</dbReference>
<keyword evidence="4 12" id="KW-0328">Glycosyltransferase</keyword>
<feature type="transmembrane region" description="Helical" evidence="12">
    <location>
        <begin position="7"/>
        <end position="25"/>
    </location>
</feature>
<dbReference type="AlphaFoldDB" id="A0A1L8E1Y9"/>